<feature type="transmembrane region" description="Helical" evidence="8">
    <location>
        <begin position="12"/>
        <end position="31"/>
    </location>
</feature>
<protein>
    <submittedName>
        <fullName evidence="10">Glycosyl transferase family 39</fullName>
    </submittedName>
</protein>
<comment type="subcellular location">
    <subcellularLocation>
        <location evidence="1">Cell membrane</location>
        <topology evidence="1">Multi-pass membrane protein</topology>
    </subcellularLocation>
</comment>
<dbReference type="RefSeq" id="WP_013681218.1">
    <property type="nucleotide sequence ID" value="NC_015318.1"/>
</dbReference>
<dbReference type="PANTHER" id="PTHR33908">
    <property type="entry name" value="MANNOSYLTRANSFERASE YKCB-RELATED"/>
    <property type="match status" value="1"/>
</dbReference>
<keyword evidence="4 10" id="KW-0808">Transferase</keyword>
<evidence type="ECO:0000256" key="8">
    <source>
        <dbReference type="SAM" id="Phobius"/>
    </source>
</evidence>
<dbReference type="GO" id="GO:0009103">
    <property type="term" value="P:lipopolysaccharide biosynthetic process"/>
    <property type="evidence" value="ECO:0007669"/>
    <property type="project" value="UniProtKB-ARBA"/>
</dbReference>
<dbReference type="InterPro" id="IPR050297">
    <property type="entry name" value="LipidA_mod_glycosyltrf_83"/>
</dbReference>
<keyword evidence="2" id="KW-1003">Cell membrane</keyword>
<keyword evidence="11" id="KW-1185">Reference proteome</keyword>
<proteinExistence type="predicted"/>
<feature type="transmembrane region" description="Helical" evidence="8">
    <location>
        <begin position="95"/>
        <end position="113"/>
    </location>
</feature>
<evidence type="ECO:0000256" key="3">
    <source>
        <dbReference type="ARBA" id="ARBA00022676"/>
    </source>
</evidence>
<evidence type="ECO:0000313" key="11">
    <source>
        <dbReference type="Proteomes" id="UP000008139"/>
    </source>
</evidence>
<evidence type="ECO:0000256" key="2">
    <source>
        <dbReference type="ARBA" id="ARBA00022475"/>
    </source>
</evidence>
<dbReference type="GO" id="GO:0005886">
    <property type="term" value="C:plasma membrane"/>
    <property type="evidence" value="ECO:0007669"/>
    <property type="project" value="UniProtKB-SubCell"/>
</dbReference>
<dbReference type="EMBL" id="CP002606">
    <property type="protein sequence ID" value="AEA33174.1"/>
    <property type="molecule type" value="Genomic_DNA"/>
</dbReference>
<accession>F2LXI8</accession>
<name>F2LXI8_HIPMA</name>
<dbReference type="eggNOG" id="COG1807">
    <property type="taxonomic scope" value="Bacteria"/>
</dbReference>
<keyword evidence="6 8" id="KW-1133">Transmembrane helix</keyword>
<feature type="transmembrane region" description="Helical" evidence="8">
    <location>
        <begin position="313"/>
        <end position="330"/>
    </location>
</feature>
<sequence length="428" mass="50409">MIESRFSKNERLFYVVAIALIASVFFFMRSWEPYLSGDSLKHAAVAKGLLFNNNWFNLNLVGEPYLKKPPLYFWLMALSYKIFGVSAFAARFFPALFAVFDGILVFYLSKMVFKRDRDAFVASMFFVINFHVIRLSSIVRMESIITFFVLLNLYLLIKGRYVSSGIPLGLGVLTKGPVGLIGVFVFVIWRLLKRDFSFLNLRFFAGLTLAFILSFPWYLYQFMENKAFYSEFVGNQILARIKGTLSEGDKRSYLFYFRRLLSRFWPGLPFFVAGLFFYFKKKLYKQEYWSLFGIYLLLVFVLINIPHEKFTRYLYYLYPIAAPFCAIGLKRLNLDKYVFEFSLVLAVLFLVGGFIHKKPFHHPFKEVFPYSVYENYCRKVRELGNVQIVNLQTLQKAYFYFYCIDKPEQKPKFALVYKDKTLAIKPID</sequence>
<keyword evidence="3" id="KW-0328">Glycosyltransferase</keyword>
<dbReference type="STRING" id="760142.Hipma_0197"/>
<dbReference type="OrthoDB" id="9815691at2"/>
<feature type="transmembrane region" description="Helical" evidence="8">
    <location>
        <begin position="337"/>
        <end position="355"/>
    </location>
</feature>
<dbReference type="GO" id="GO:0010041">
    <property type="term" value="P:response to iron(III) ion"/>
    <property type="evidence" value="ECO:0007669"/>
    <property type="project" value="TreeGrafter"/>
</dbReference>
<feature type="transmembrane region" description="Helical" evidence="8">
    <location>
        <begin position="168"/>
        <end position="189"/>
    </location>
</feature>
<keyword evidence="7 8" id="KW-0472">Membrane</keyword>
<dbReference type="HOGENOM" id="CLU_640571_0_0_7"/>
<feature type="transmembrane region" description="Helical" evidence="8">
    <location>
        <begin position="144"/>
        <end position="162"/>
    </location>
</feature>
<dbReference type="GO" id="GO:0016763">
    <property type="term" value="F:pentosyltransferase activity"/>
    <property type="evidence" value="ECO:0007669"/>
    <property type="project" value="TreeGrafter"/>
</dbReference>
<feature type="transmembrane region" description="Helical" evidence="8">
    <location>
        <begin position="260"/>
        <end position="279"/>
    </location>
</feature>
<evidence type="ECO:0000256" key="6">
    <source>
        <dbReference type="ARBA" id="ARBA00022989"/>
    </source>
</evidence>
<evidence type="ECO:0000256" key="7">
    <source>
        <dbReference type="ARBA" id="ARBA00023136"/>
    </source>
</evidence>
<feature type="transmembrane region" description="Helical" evidence="8">
    <location>
        <begin position="201"/>
        <end position="220"/>
    </location>
</feature>
<feature type="domain" description="Glycosyltransferase RgtA/B/C/D-like" evidence="9">
    <location>
        <begin position="67"/>
        <end position="219"/>
    </location>
</feature>
<evidence type="ECO:0000256" key="1">
    <source>
        <dbReference type="ARBA" id="ARBA00004651"/>
    </source>
</evidence>
<evidence type="ECO:0000313" key="10">
    <source>
        <dbReference type="EMBL" id="AEA33174.1"/>
    </source>
</evidence>
<dbReference type="InterPro" id="IPR038731">
    <property type="entry name" value="RgtA/B/C-like"/>
</dbReference>
<dbReference type="InParanoid" id="F2LXI8"/>
<evidence type="ECO:0000256" key="4">
    <source>
        <dbReference type="ARBA" id="ARBA00022679"/>
    </source>
</evidence>
<dbReference type="PANTHER" id="PTHR33908:SF3">
    <property type="entry name" value="UNDECAPRENYL PHOSPHATE-ALPHA-4-AMINO-4-DEOXY-L-ARABINOSE ARABINOSYL TRANSFERASE"/>
    <property type="match status" value="1"/>
</dbReference>
<dbReference type="AlphaFoldDB" id="F2LXI8"/>
<evidence type="ECO:0000256" key="5">
    <source>
        <dbReference type="ARBA" id="ARBA00022692"/>
    </source>
</evidence>
<feature type="transmembrane region" description="Helical" evidence="8">
    <location>
        <begin position="288"/>
        <end position="307"/>
    </location>
</feature>
<dbReference type="KEGG" id="hmr:Hipma_0197"/>
<reference evidence="10 11" key="1">
    <citation type="journal article" date="2011" name="Stand. Genomic Sci.">
        <title>Complete genome sequence of the thermophilic sulfur-reducer Hippea maritima type strain (MH(2)).</title>
        <authorList>
            <person name="Huntemann M."/>
            <person name="Lu M."/>
            <person name="Nolan M."/>
            <person name="Lapidus A."/>
            <person name="Lucas S."/>
            <person name="Hammon N."/>
            <person name="Deshpande S."/>
            <person name="Cheng J.F."/>
            <person name="Tapia R."/>
            <person name="Han C."/>
            <person name="Goodwin L."/>
            <person name="Pitluck S."/>
            <person name="Liolios K."/>
            <person name="Pagani I."/>
            <person name="Ivanova N."/>
            <person name="Ovchinikova G."/>
            <person name="Pati A."/>
            <person name="Chen A."/>
            <person name="Palaniappan K."/>
            <person name="Land M."/>
            <person name="Hauser L."/>
            <person name="Jeffries C.D."/>
            <person name="Detter J.C."/>
            <person name="Brambilla E.M."/>
            <person name="Rohde M."/>
            <person name="Spring S."/>
            <person name="Goker M."/>
            <person name="Woyke T."/>
            <person name="Bristow J."/>
            <person name="Eisen J.A."/>
            <person name="Markowitz V."/>
            <person name="Hugenholtz P."/>
            <person name="Kyrpides N.C."/>
            <person name="Klenk H.P."/>
            <person name="Mavromatis K."/>
        </authorList>
    </citation>
    <scope>NUCLEOTIDE SEQUENCE [LARGE SCALE GENOMIC DNA]</scope>
    <source>
        <strain evidence="11">ATCC 700847 / DSM 10411 / MH2</strain>
    </source>
</reference>
<keyword evidence="5 8" id="KW-0812">Transmembrane</keyword>
<reference evidence="11" key="2">
    <citation type="submission" date="2011-03" db="EMBL/GenBank/DDBJ databases">
        <title>The complete genome of Hippea maritima DSM 10411.</title>
        <authorList>
            <consortium name="US DOE Joint Genome Institute (JGI-PGF)"/>
            <person name="Lucas S."/>
            <person name="Copeland A."/>
            <person name="Lapidus A."/>
            <person name="Bruce D."/>
            <person name="Goodwin L."/>
            <person name="Pitluck S."/>
            <person name="Peters L."/>
            <person name="Kyrpides N."/>
            <person name="Mavromatis K."/>
            <person name="Pagani I."/>
            <person name="Ivanova N."/>
            <person name="Mikhailova N."/>
            <person name="Lu M."/>
            <person name="Detter J.C."/>
            <person name="Tapia R."/>
            <person name="Han C."/>
            <person name="Land M."/>
            <person name="Hauser L."/>
            <person name="Markowitz V."/>
            <person name="Cheng J.-F."/>
            <person name="Hugenholtz P."/>
            <person name="Woyke T."/>
            <person name="Wu D."/>
            <person name="Spring S."/>
            <person name="Schroeder M."/>
            <person name="Brambilla E."/>
            <person name="Klenk H.-P."/>
            <person name="Eisen J.A."/>
        </authorList>
    </citation>
    <scope>NUCLEOTIDE SEQUENCE [LARGE SCALE GENOMIC DNA]</scope>
    <source>
        <strain evidence="11">ATCC 700847 / DSM 10411 / MH2</strain>
    </source>
</reference>
<evidence type="ECO:0000259" key="9">
    <source>
        <dbReference type="Pfam" id="PF13231"/>
    </source>
</evidence>
<dbReference type="Pfam" id="PF13231">
    <property type="entry name" value="PMT_2"/>
    <property type="match status" value="1"/>
</dbReference>
<dbReference type="Proteomes" id="UP000008139">
    <property type="component" value="Chromosome"/>
</dbReference>
<gene>
    <name evidence="10" type="ordered locus">Hipma_0197</name>
</gene>
<organism evidence="10 11">
    <name type="scientific">Hippea maritima (strain ATCC 700847 / DSM 10411 / MH2)</name>
    <dbReference type="NCBI Taxonomy" id="760142"/>
    <lineage>
        <taxon>Bacteria</taxon>
        <taxon>Pseudomonadati</taxon>
        <taxon>Campylobacterota</taxon>
        <taxon>Desulfurellia</taxon>
        <taxon>Desulfurellales</taxon>
        <taxon>Hippeaceae</taxon>
        <taxon>Hippea</taxon>
    </lineage>
</organism>